<dbReference type="PROSITE" id="PS50830">
    <property type="entry name" value="TNASE_3"/>
    <property type="match status" value="1"/>
</dbReference>
<feature type="transmembrane region" description="Helical" evidence="1">
    <location>
        <begin position="21"/>
        <end position="43"/>
    </location>
</feature>
<dbReference type="Proteomes" id="UP000238493">
    <property type="component" value="Unassembled WGS sequence"/>
</dbReference>
<comment type="caution">
    <text evidence="3">The sequence shown here is derived from an EMBL/GenBank/DDBJ whole genome shotgun (WGS) entry which is preliminary data.</text>
</comment>
<sequence>MSKYRRPHRRPYRPARKSNNINFRSILLTILLFSVLVALIAYLPIPPAPKEALNGPAYVIDGDTVVVGKRHIRLKGIDAPEMQQQCVRAGAAYDCGKEARNILRARISRSSIRCETEGRDQYSRDLARCYLGETDLNRWMVEQGWAVAYGDYQREERDARSNQRGVWAGQFQQPSLWRKQHRNEETARQSDRRSLLGVIDEAFTYIREHIRTLIEMILPRN</sequence>
<keyword evidence="1" id="KW-0472">Membrane</keyword>
<dbReference type="PANTHER" id="PTHR12302:SF26">
    <property type="entry name" value="BLR1266 PROTEIN"/>
    <property type="match status" value="1"/>
</dbReference>
<name>A0A2S7J574_9HYPH</name>
<evidence type="ECO:0000313" key="3">
    <source>
        <dbReference type="EMBL" id="PQA75409.1"/>
    </source>
</evidence>
<evidence type="ECO:0000256" key="1">
    <source>
        <dbReference type="SAM" id="Phobius"/>
    </source>
</evidence>
<keyword evidence="4" id="KW-1185">Reference proteome</keyword>
<dbReference type="PANTHER" id="PTHR12302">
    <property type="entry name" value="EBNA2 BINDING PROTEIN P100"/>
    <property type="match status" value="1"/>
</dbReference>
<keyword evidence="1" id="KW-0812">Transmembrane</keyword>
<organism evidence="3 4">
    <name type="scientific">Brucella oryzae</name>
    <dbReference type="NCBI Taxonomy" id="335286"/>
    <lineage>
        <taxon>Bacteria</taxon>
        <taxon>Pseudomonadati</taxon>
        <taxon>Pseudomonadota</taxon>
        <taxon>Alphaproteobacteria</taxon>
        <taxon>Hyphomicrobiales</taxon>
        <taxon>Brucellaceae</taxon>
        <taxon>Brucella/Ochrobactrum group</taxon>
        <taxon>Brucella</taxon>
    </lineage>
</organism>
<dbReference type="InterPro" id="IPR035437">
    <property type="entry name" value="SNase_OB-fold_sf"/>
</dbReference>
<proteinExistence type="predicted"/>
<reference evidence="3 4" key="1">
    <citation type="submission" date="2018-02" db="EMBL/GenBank/DDBJ databases">
        <title>Draft genome sequence of Ochrobactrum oryzae found in Brazil.</title>
        <authorList>
            <person name="Cerdeira L."/>
            <person name="Andrade F."/>
            <person name="Zacariotto T."/>
            <person name="Barbosa B."/>
            <person name="Santos S."/>
            <person name="Cassetari V."/>
            <person name="Lincopan N."/>
        </authorList>
    </citation>
    <scope>NUCLEOTIDE SEQUENCE [LARGE SCALE GENOMIC DNA]</scope>
    <source>
        <strain evidence="3 4">OA447</strain>
    </source>
</reference>
<evidence type="ECO:0000313" key="4">
    <source>
        <dbReference type="Proteomes" id="UP000238493"/>
    </source>
</evidence>
<dbReference type="InterPro" id="IPR016071">
    <property type="entry name" value="Staphylococal_nuclease_OB-fold"/>
</dbReference>
<gene>
    <name evidence="3" type="ORF">C3731_02225</name>
</gene>
<keyword evidence="1" id="KW-1133">Transmembrane helix</keyword>
<dbReference type="SMART" id="SM00318">
    <property type="entry name" value="SNc"/>
    <property type="match status" value="1"/>
</dbReference>
<dbReference type="RefSeq" id="WP_104754087.1">
    <property type="nucleotide sequence ID" value="NZ_JBHEEO010000007.1"/>
</dbReference>
<dbReference type="EMBL" id="PTRC01000005">
    <property type="protein sequence ID" value="PQA75409.1"/>
    <property type="molecule type" value="Genomic_DNA"/>
</dbReference>
<dbReference type="AlphaFoldDB" id="A0A2S7J574"/>
<protein>
    <submittedName>
        <fullName evidence="3">Nuclease</fullName>
    </submittedName>
</protein>
<accession>A0A2S7J574</accession>
<evidence type="ECO:0000259" key="2">
    <source>
        <dbReference type="PROSITE" id="PS50830"/>
    </source>
</evidence>
<dbReference type="OrthoDB" id="9805504at2"/>
<feature type="domain" description="TNase-like" evidence="2">
    <location>
        <begin position="59"/>
        <end position="169"/>
    </location>
</feature>
<dbReference type="Gene3D" id="2.40.50.90">
    <property type="match status" value="1"/>
</dbReference>
<dbReference type="Pfam" id="PF00565">
    <property type="entry name" value="SNase"/>
    <property type="match status" value="1"/>
</dbReference>
<dbReference type="SUPFAM" id="SSF50199">
    <property type="entry name" value="Staphylococcal nuclease"/>
    <property type="match status" value="1"/>
</dbReference>